<reference evidence="9 10" key="1">
    <citation type="submission" date="2016-10" db="EMBL/GenBank/DDBJ databases">
        <authorList>
            <person name="de Groot N.N."/>
        </authorList>
    </citation>
    <scope>NUCLEOTIDE SEQUENCE [LARGE SCALE GENOMIC DNA]</scope>
    <source>
        <strain evidence="9 10">DSM 6059</strain>
    </source>
</reference>
<gene>
    <name evidence="9" type="ORF">SAMN02745724_05087</name>
</gene>
<accession>A0A1I1U2B0</accession>
<evidence type="ECO:0000259" key="8">
    <source>
        <dbReference type="Pfam" id="PF00593"/>
    </source>
</evidence>
<dbReference type="GO" id="GO:0009279">
    <property type="term" value="C:cell outer membrane"/>
    <property type="evidence" value="ECO:0007669"/>
    <property type="project" value="UniProtKB-SubCell"/>
</dbReference>
<evidence type="ECO:0000256" key="4">
    <source>
        <dbReference type="ARBA" id="ARBA00022692"/>
    </source>
</evidence>
<evidence type="ECO:0000256" key="2">
    <source>
        <dbReference type="ARBA" id="ARBA00022448"/>
    </source>
</evidence>
<evidence type="ECO:0000256" key="3">
    <source>
        <dbReference type="ARBA" id="ARBA00022452"/>
    </source>
</evidence>
<organism evidence="9 10">
    <name type="scientific">Pseudoalteromonas denitrificans DSM 6059</name>
    <dbReference type="NCBI Taxonomy" id="1123010"/>
    <lineage>
        <taxon>Bacteria</taxon>
        <taxon>Pseudomonadati</taxon>
        <taxon>Pseudomonadota</taxon>
        <taxon>Gammaproteobacteria</taxon>
        <taxon>Alteromonadales</taxon>
        <taxon>Pseudoalteromonadaceae</taxon>
        <taxon>Pseudoalteromonas</taxon>
    </lineage>
</organism>
<keyword evidence="9" id="KW-0675">Receptor</keyword>
<keyword evidence="6" id="KW-0472">Membrane</keyword>
<keyword evidence="7" id="KW-0998">Cell outer membrane</keyword>
<evidence type="ECO:0000256" key="6">
    <source>
        <dbReference type="ARBA" id="ARBA00023136"/>
    </source>
</evidence>
<sequence length="227" mass="25443">MFGREHQIVTGLNDAKNSYIDTSLYDYTTGNGFPAMADLNDWDGNAAKPTFNDKKSGSDVVAKQKAAYFTARFNVIDDLHVITGGRYNDWHVEGEAYSKVQDASDKEFIPYLGAVYQITPQLMAYSSYTETFLSQKELDINDDILKPVTGKSKEIGLKSKFFDSQLITSFAYFDIEQVNLAIPDPLTTTPENTKDQHRYINADGINSNGFELELAGELYANLQVRVN</sequence>
<keyword evidence="5" id="KW-0798">TonB box</keyword>
<evidence type="ECO:0000313" key="10">
    <source>
        <dbReference type="Proteomes" id="UP000198862"/>
    </source>
</evidence>
<dbReference type="InterPro" id="IPR036942">
    <property type="entry name" value="Beta-barrel_TonB_sf"/>
</dbReference>
<protein>
    <submittedName>
        <fullName evidence="9">TonB dependent receptor</fullName>
    </submittedName>
</protein>
<dbReference type="GO" id="GO:0015344">
    <property type="term" value="F:siderophore uptake transmembrane transporter activity"/>
    <property type="evidence" value="ECO:0007669"/>
    <property type="project" value="TreeGrafter"/>
</dbReference>
<dbReference type="STRING" id="1123010.SAMN02745724_05087"/>
<dbReference type="EMBL" id="FOLO01000080">
    <property type="protein sequence ID" value="SFD64962.1"/>
    <property type="molecule type" value="Genomic_DNA"/>
</dbReference>
<dbReference type="Proteomes" id="UP000198862">
    <property type="component" value="Unassembled WGS sequence"/>
</dbReference>
<dbReference type="Pfam" id="PF00593">
    <property type="entry name" value="TonB_dep_Rec_b-barrel"/>
    <property type="match status" value="1"/>
</dbReference>
<feature type="domain" description="TonB-dependent receptor-like beta-barrel" evidence="8">
    <location>
        <begin position="24"/>
        <end position="219"/>
    </location>
</feature>
<keyword evidence="10" id="KW-1185">Reference proteome</keyword>
<dbReference type="PANTHER" id="PTHR32552:SF74">
    <property type="entry name" value="HYDROXAMATE SIDEROPHORE RECEPTOR FHUE"/>
    <property type="match status" value="1"/>
</dbReference>
<dbReference type="InterPro" id="IPR039426">
    <property type="entry name" value="TonB-dep_rcpt-like"/>
</dbReference>
<dbReference type="Gene3D" id="2.40.170.20">
    <property type="entry name" value="TonB-dependent receptor, beta-barrel domain"/>
    <property type="match status" value="1"/>
</dbReference>
<dbReference type="PANTHER" id="PTHR32552">
    <property type="entry name" value="FERRICHROME IRON RECEPTOR-RELATED"/>
    <property type="match status" value="1"/>
</dbReference>
<keyword evidence="2" id="KW-0813">Transport</keyword>
<evidence type="ECO:0000256" key="7">
    <source>
        <dbReference type="ARBA" id="ARBA00023237"/>
    </source>
</evidence>
<proteinExistence type="predicted"/>
<comment type="subcellular location">
    <subcellularLocation>
        <location evidence="1">Cell outer membrane</location>
        <topology evidence="1">Multi-pass membrane protein</topology>
    </subcellularLocation>
</comment>
<name>A0A1I1U2B0_9GAMM</name>
<dbReference type="InterPro" id="IPR000531">
    <property type="entry name" value="Beta-barrel_TonB"/>
</dbReference>
<evidence type="ECO:0000313" key="9">
    <source>
        <dbReference type="EMBL" id="SFD64962.1"/>
    </source>
</evidence>
<evidence type="ECO:0000256" key="1">
    <source>
        <dbReference type="ARBA" id="ARBA00004571"/>
    </source>
</evidence>
<dbReference type="AlphaFoldDB" id="A0A1I1U2B0"/>
<keyword evidence="3" id="KW-1134">Transmembrane beta strand</keyword>
<evidence type="ECO:0000256" key="5">
    <source>
        <dbReference type="ARBA" id="ARBA00023077"/>
    </source>
</evidence>
<dbReference type="SUPFAM" id="SSF56935">
    <property type="entry name" value="Porins"/>
    <property type="match status" value="1"/>
</dbReference>
<keyword evidence="4" id="KW-0812">Transmembrane</keyword>